<reference evidence="2" key="1">
    <citation type="submission" date="2021-02" db="EMBL/GenBank/DDBJ databases">
        <authorList>
            <person name="Nowell W R."/>
        </authorList>
    </citation>
    <scope>NUCLEOTIDE SEQUENCE</scope>
</reference>
<sequence>RDIRPNQRHDYCNDHFKKDENADAGNDRNKLLPSCNHHNHKSLNHTKYAARRTIINYERAIDKPLTINSNLKAYRIYNSNDAGNYAVYRPSYDIQNARIVRRKNNRTSQMKIYDSEELFLVKKNKKICWFLQIFFLNMNSCLEHIFFLQ</sequence>
<name>A0A814U6E4_9BILA</name>
<evidence type="ECO:0000256" key="1">
    <source>
        <dbReference type="SAM" id="MobiDB-lite"/>
    </source>
</evidence>
<feature type="non-terminal residue" evidence="2">
    <location>
        <position position="1"/>
    </location>
</feature>
<dbReference type="EMBL" id="CAJOBH010231181">
    <property type="protein sequence ID" value="CAF5072239.1"/>
    <property type="molecule type" value="Genomic_DNA"/>
</dbReference>
<evidence type="ECO:0000313" key="3">
    <source>
        <dbReference type="EMBL" id="CAF5072239.1"/>
    </source>
</evidence>
<dbReference type="AlphaFoldDB" id="A0A814U6E4"/>
<protein>
    <submittedName>
        <fullName evidence="2">Uncharacterized protein</fullName>
    </submittedName>
</protein>
<gene>
    <name evidence="3" type="ORF">BYL167_LOCUS60752</name>
    <name evidence="2" type="ORF">CJN711_LOCUS10436</name>
</gene>
<dbReference type="Proteomes" id="UP000663855">
    <property type="component" value="Unassembled WGS sequence"/>
</dbReference>
<accession>A0A814U6E4</accession>
<dbReference type="EMBL" id="CAJNOV010004308">
    <property type="protein sequence ID" value="CAF1169669.1"/>
    <property type="molecule type" value="Genomic_DNA"/>
</dbReference>
<dbReference type="Proteomes" id="UP000681967">
    <property type="component" value="Unassembled WGS sequence"/>
</dbReference>
<evidence type="ECO:0000313" key="4">
    <source>
        <dbReference type="Proteomes" id="UP000663855"/>
    </source>
</evidence>
<feature type="region of interest" description="Disordered" evidence="1">
    <location>
        <begin position="1"/>
        <end position="27"/>
    </location>
</feature>
<proteinExistence type="predicted"/>
<comment type="caution">
    <text evidence="2">The sequence shown here is derived from an EMBL/GenBank/DDBJ whole genome shotgun (WGS) entry which is preliminary data.</text>
</comment>
<evidence type="ECO:0000313" key="2">
    <source>
        <dbReference type="EMBL" id="CAF1169669.1"/>
    </source>
</evidence>
<organism evidence="2 4">
    <name type="scientific">Rotaria magnacalcarata</name>
    <dbReference type="NCBI Taxonomy" id="392030"/>
    <lineage>
        <taxon>Eukaryota</taxon>
        <taxon>Metazoa</taxon>
        <taxon>Spiralia</taxon>
        <taxon>Gnathifera</taxon>
        <taxon>Rotifera</taxon>
        <taxon>Eurotatoria</taxon>
        <taxon>Bdelloidea</taxon>
        <taxon>Philodinida</taxon>
        <taxon>Philodinidae</taxon>
        <taxon>Rotaria</taxon>
    </lineage>
</organism>